<evidence type="ECO:0000313" key="1">
    <source>
        <dbReference type="EMBL" id="KAK4118191.1"/>
    </source>
</evidence>
<dbReference type="RefSeq" id="XP_062641964.1">
    <property type="nucleotide sequence ID" value="XM_062790223.1"/>
</dbReference>
<dbReference type="Proteomes" id="UP001302602">
    <property type="component" value="Unassembled WGS sequence"/>
</dbReference>
<keyword evidence="2" id="KW-1185">Reference proteome</keyword>
<gene>
    <name evidence="1" type="ORF">N657DRAFT_606548</name>
</gene>
<dbReference type="GeneID" id="87826993"/>
<comment type="caution">
    <text evidence="1">The sequence shown here is derived from an EMBL/GenBank/DDBJ whole genome shotgun (WGS) entry which is preliminary data.</text>
</comment>
<name>A0AAN6YXW7_9PEZI</name>
<protein>
    <submittedName>
        <fullName evidence="1">Uncharacterized protein</fullName>
    </submittedName>
</protein>
<dbReference type="AlphaFoldDB" id="A0AAN6YXW7"/>
<dbReference type="EMBL" id="MU853278">
    <property type="protein sequence ID" value="KAK4118191.1"/>
    <property type="molecule type" value="Genomic_DNA"/>
</dbReference>
<reference evidence="1" key="2">
    <citation type="submission" date="2023-05" db="EMBL/GenBank/DDBJ databases">
        <authorList>
            <consortium name="Lawrence Berkeley National Laboratory"/>
            <person name="Steindorff A."/>
            <person name="Hensen N."/>
            <person name="Bonometti L."/>
            <person name="Westerberg I."/>
            <person name="Brannstrom I.O."/>
            <person name="Guillou S."/>
            <person name="Cros-Aarteil S."/>
            <person name="Calhoun S."/>
            <person name="Haridas S."/>
            <person name="Kuo A."/>
            <person name="Mondo S."/>
            <person name="Pangilinan J."/>
            <person name="Riley R."/>
            <person name="Labutti K."/>
            <person name="Andreopoulos B."/>
            <person name="Lipzen A."/>
            <person name="Chen C."/>
            <person name="Yanf M."/>
            <person name="Daum C."/>
            <person name="Ng V."/>
            <person name="Clum A."/>
            <person name="Ohm R."/>
            <person name="Martin F."/>
            <person name="Silar P."/>
            <person name="Natvig D."/>
            <person name="Lalanne C."/>
            <person name="Gautier V."/>
            <person name="Ament-Velasquez S.L."/>
            <person name="Kruys A."/>
            <person name="Hutchinson M.I."/>
            <person name="Powell A.J."/>
            <person name="Barry K."/>
            <person name="Miller A.N."/>
            <person name="Grigoriev I.V."/>
            <person name="Debuchy R."/>
            <person name="Gladieux P."/>
            <person name="Thoren M.H."/>
            <person name="Johannesson H."/>
        </authorList>
    </citation>
    <scope>NUCLEOTIDE SEQUENCE</scope>
    <source>
        <strain evidence="1">CBS 731.68</strain>
    </source>
</reference>
<reference evidence="1" key="1">
    <citation type="journal article" date="2023" name="Mol. Phylogenet. Evol.">
        <title>Genome-scale phylogeny and comparative genomics of the fungal order Sordariales.</title>
        <authorList>
            <person name="Hensen N."/>
            <person name="Bonometti L."/>
            <person name="Westerberg I."/>
            <person name="Brannstrom I.O."/>
            <person name="Guillou S."/>
            <person name="Cros-Aarteil S."/>
            <person name="Calhoun S."/>
            <person name="Haridas S."/>
            <person name="Kuo A."/>
            <person name="Mondo S."/>
            <person name="Pangilinan J."/>
            <person name="Riley R."/>
            <person name="LaButti K."/>
            <person name="Andreopoulos B."/>
            <person name="Lipzen A."/>
            <person name="Chen C."/>
            <person name="Yan M."/>
            <person name="Daum C."/>
            <person name="Ng V."/>
            <person name="Clum A."/>
            <person name="Steindorff A."/>
            <person name="Ohm R.A."/>
            <person name="Martin F."/>
            <person name="Silar P."/>
            <person name="Natvig D.O."/>
            <person name="Lalanne C."/>
            <person name="Gautier V."/>
            <person name="Ament-Velasquez S.L."/>
            <person name="Kruys A."/>
            <person name="Hutchinson M.I."/>
            <person name="Powell A.J."/>
            <person name="Barry K."/>
            <person name="Miller A.N."/>
            <person name="Grigoriev I.V."/>
            <person name="Debuchy R."/>
            <person name="Gladieux P."/>
            <person name="Hiltunen Thoren M."/>
            <person name="Johannesson H."/>
        </authorList>
    </citation>
    <scope>NUCLEOTIDE SEQUENCE</scope>
    <source>
        <strain evidence="1">CBS 731.68</strain>
    </source>
</reference>
<proteinExistence type="predicted"/>
<evidence type="ECO:0000313" key="2">
    <source>
        <dbReference type="Proteomes" id="UP001302602"/>
    </source>
</evidence>
<organism evidence="1 2">
    <name type="scientific">Parathielavia appendiculata</name>
    <dbReference type="NCBI Taxonomy" id="2587402"/>
    <lineage>
        <taxon>Eukaryota</taxon>
        <taxon>Fungi</taxon>
        <taxon>Dikarya</taxon>
        <taxon>Ascomycota</taxon>
        <taxon>Pezizomycotina</taxon>
        <taxon>Sordariomycetes</taxon>
        <taxon>Sordariomycetidae</taxon>
        <taxon>Sordariales</taxon>
        <taxon>Chaetomiaceae</taxon>
        <taxon>Parathielavia</taxon>
    </lineage>
</organism>
<sequence length="115" mass="12894">MVGRTPTALLAGEVGVLAYRSKKRLQNRLPKSLAFPAIGSPPSEARSEVEQAQRLSLLHPSHLQRQSTLTSLSVGNWKRATLIGTRRIPVPTGIKEEAPIHGLRVWRWIYTQYFP</sequence>
<accession>A0AAN6YXW7</accession>